<organism evidence="1 2">
    <name type="scientific">Danio rerio</name>
    <name type="common">Zebrafish</name>
    <name type="synonym">Brachydanio rerio</name>
    <dbReference type="NCBI Taxonomy" id="7955"/>
    <lineage>
        <taxon>Eukaryota</taxon>
        <taxon>Metazoa</taxon>
        <taxon>Chordata</taxon>
        <taxon>Craniata</taxon>
        <taxon>Vertebrata</taxon>
        <taxon>Euteleostomi</taxon>
        <taxon>Actinopterygii</taxon>
        <taxon>Neopterygii</taxon>
        <taxon>Teleostei</taxon>
        <taxon>Ostariophysi</taxon>
        <taxon>Cypriniformes</taxon>
        <taxon>Danionidae</taxon>
        <taxon>Danioninae</taxon>
        <taxon>Danio</taxon>
    </lineage>
</organism>
<dbReference type="PROSITE" id="PS51257">
    <property type="entry name" value="PROKAR_LIPOPROTEIN"/>
    <property type="match status" value="1"/>
</dbReference>
<evidence type="ECO:0000313" key="1">
    <source>
        <dbReference type="Proteomes" id="UP000000437"/>
    </source>
</evidence>
<dbReference type="RefSeq" id="XP_021335429.2">
    <property type="nucleotide sequence ID" value="XM_021479754.3"/>
</dbReference>
<sequence>MMAKFIVLTIVAMLVAACAASPLSKVKAVNTKRSAVSPESSPKAHHETPLARVRRSVGLSEDQRELMSRQLLQALSEIIQREDCLSDYQGWVDFGRRSSN</sequence>
<dbReference type="OrthoDB" id="9924917at2759"/>
<dbReference type="KEGG" id="dre:100536965"/>
<evidence type="ECO:0000313" key="2">
    <source>
        <dbReference type="RefSeq" id="XP_021335429.2"/>
    </source>
</evidence>
<reference evidence="2" key="1">
    <citation type="submission" date="2025-08" db="UniProtKB">
        <authorList>
            <consortium name="RefSeq"/>
        </authorList>
    </citation>
    <scope>IDENTIFICATION</scope>
    <source>
        <strain evidence="2">Tuebingen</strain>
        <tissue evidence="2">Fibroblasts and whole tissue</tissue>
    </source>
</reference>
<name>A0A8M9QDG4_DANRE</name>
<proteinExistence type="predicted"/>
<dbReference type="Proteomes" id="UP000000437">
    <property type="component" value="Chromosome 11"/>
</dbReference>
<keyword evidence="1" id="KW-1185">Reference proteome</keyword>
<gene>
    <name evidence="2" type="primary">LOC100536965</name>
</gene>
<accession>A0A8M9QDG4</accession>
<protein>
    <submittedName>
        <fullName evidence="2">Uncharacterized protein</fullName>
    </submittedName>
</protein>